<sequence length="86" mass="9846">MGKKTEYAKESRTLEHLMTFLRLEVKGEEIMQLAKSSFKTPIRKRYPPTERVNKPPELMTASALVGSEKASDKNINNVFFARNTSQ</sequence>
<gene>
    <name evidence="1" type="ORF">TNCV_3211871</name>
</gene>
<name>A0A8X6S2Z5_TRICX</name>
<proteinExistence type="predicted"/>
<comment type="caution">
    <text evidence="1">The sequence shown here is derived from an EMBL/GenBank/DDBJ whole genome shotgun (WGS) entry which is preliminary data.</text>
</comment>
<keyword evidence="2" id="KW-1185">Reference proteome</keyword>
<dbReference type="Proteomes" id="UP000887159">
    <property type="component" value="Unassembled WGS sequence"/>
</dbReference>
<dbReference type="AlphaFoldDB" id="A0A8X6S2Z5"/>
<accession>A0A8X6S2Z5</accession>
<evidence type="ECO:0000313" key="2">
    <source>
        <dbReference type="Proteomes" id="UP000887159"/>
    </source>
</evidence>
<protein>
    <submittedName>
        <fullName evidence="1">Uncharacterized protein</fullName>
    </submittedName>
</protein>
<reference evidence="1" key="1">
    <citation type="submission" date="2020-08" db="EMBL/GenBank/DDBJ databases">
        <title>Multicomponent nature underlies the extraordinary mechanical properties of spider dragline silk.</title>
        <authorList>
            <person name="Kono N."/>
            <person name="Nakamura H."/>
            <person name="Mori M."/>
            <person name="Yoshida Y."/>
            <person name="Ohtoshi R."/>
            <person name="Malay A.D."/>
            <person name="Moran D.A.P."/>
            <person name="Tomita M."/>
            <person name="Numata K."/>
            <person name="Arakawa K."/>
        </authorList>
    </citation>
    <scope>NUCLEOTIDE SEQUENCE</scope>
</reference>
<organism evidence="1 2">
    <name type="scientific">Trichonephila clavipes</name>
    <name type="common">Golden silk orbweaver</name>
    <name type="synonym">Nephila clavipes</name>
    <dbReference type="NCBI Taxonomy" id="2585209"/>
    <lineage>
        <taxon>Eukaryota</taxon>
        <taxon>Metazoa</taxon>
        <taxon>Ecdysozoa</taxon>
        <taxon>Arthropoda</taxon>
        <taxon>Chelicerata</taxon>
        <taxon>Arachnida</taxon>
        <taxon>Araneae</taxon>
        <taxon>Araneomorphae</taxon>
        <taxon>Entelegynae</taxon>
        <taxon>Araneoidea</taxon>
        <taxon>Nephilidae</taxon>
        <taxon>Trichonephila</taxon>
    </lineage>
</organism>
<evidence type="ECO:0000313" key="1">
    <source>
        <dbReference type="EMBL" id="GFY03550.1"/>
    </source>
</evidence>
<dbReference type="EMBL" id="BMAU01021238">
    <property type="protein sequence ID" value="GFY03550.1"/>
    <property type="molecule type" value="Genomic_DNA"/>
</dbReference>